<dbReference type="RefSeq" id="WP_116410785.1">
    <property type="nucleotide sequence ID" value="NZ_NBXB01000017.1"/>
</dbReference>
<dbReference type="AlphaFoldDB" id="A0A3E0W1I2"/>
<evidence type="ECO:0008006" key="4">
    <source>
        <dbReference type="Google" id="ProtNLM"/>
    </source>
</evidence>
<dbReference type="Pfam" id="PF13730">
    <property type="entry name" value="HTH_36"/>
    <property type="match status" value="1"/>
</dbReference>
<dbReference type="SUPFAM" id="SSF46785">
    <property type="entry name" value="Winged helix' DNA-binding domain"/>
    <property type="match status" value="1"/>
</dbReference>
<dbReference type="InterPro" id="IPR036388">
    <property type="entry name" value="WH-like_DNA-bd_sf"/>
</dbReference>
<gene>
    <name evidence="2" type="ORF">B7R22_05435</name>
</gene>
<proteinExistence type="predicted"/>
<dbReference type="InterPro" id="IPR036390">
    <property type="entry name" value="WH_DNA-bd_sf"/>
</dbReference>
<protein>
    <recommendedName>
        <fullName evidence="4">Helix-turn-helix domain-containing protein</fullName>
    </recommendedName>
</protein>
<name>A0A3E0W1I2_9MICO</name>
<evidence type="ECO:0000313" key="2">
    <source>
        <dbReference type="EMBL" id="RFA15850.1"/>
    </source>
</evidence>
<reference evidence="2 3" key="1">
    <citation type="submission" date="2017-04" db="EMBL/GenBank/DDBJ databases">
        <title>Comparative genome analysis of Subtercola boreus.</title>
        <authorList>
            <person name="Cho Y.-J."/>
            <person name="Cho A."/>
            <person name="Kim O.-S."/>
            <person name="Lee J.-I."/>
        </authorList>
    </citation>
    <scope>NUCLEOTIDE SEQUENCE [LARGE SCALE GENOMIC DNA]</scope>
    <source>
        <strain evidence="2 3">P27479</strain>
    </source>
</reference>
<accession>A0A3E0W1I2</accession>
<dbReference type="OrthoDB" id="3383452at2"/>
<organism evidence="2 3">
    <name type="scientific">Subtercola boreus</name>
    <dbReference type="NCBI Taxonomy" id="120213"/>
    <lineage>
        <taxon>Bacteria</taxon>
        <taxon>Bacillati</taxon>
        <taxon>Actinomycetota</taxon>
        <taxon>Actinomycetes</taxon>
        <taxon>Micrococcales</taxon>
        <taxon>Microbacteriaceae</taxon>
        <taxon>Subtercola</taxon>
    </lineage>
</organism>
<evidence type="ECO:0000313" key="3">
    <source>
        <dbReference type="Proteomes" id="UP000256541"/>
    </source>
</evidence>
<dbReference type="Gene3D" id="1.10.10.10">
    <property type="entry name" value="Winged helix-like DNA-binding domain superfamily/Winged helix DNA-binding domain"/>
    <property type="match status" value="1"/>
</dbReference>
<feature type="region of interest" description="Disordered" evidence="1">
    <location>
        <begin position="111"/>
        <end position="150"/>
    </location>
</feature>
<sequence length="265" mass="29392">MSYTATKWAYDLPLTGSAKGILVALADMADEANSCYPGQEKLAAMTGRSVKTIERALKYLEAAKLLVRVHRHGAQGWRTSDRYELQVDVLTVDLPDKTPTSQTAHKAERLQGNLSGLPDNLSSPTRQGDGAEENHQYESPEESLVSSSETHVTDIVRTDVEELCSLLRDSILSNGVRKNQAVITDTWRNSARLLLDRDGVPLADARRVLLWSQSNDFWSKNILSMPKFREKFDQLAMKSKGASGSSTLERNLTRLAAMRAQEEAS</sequence>
<comment type="caution">
    <text evidence="2">The sequence shown here is derived from an EMBL/GenBank/DDBJ whole genome shotgun (WGS) entry which is preliminary data.</text>
</comment>
<dbReference type="Proteomes" id="UP000256541">
    <property type="component" value="Unassembled WGS sequence"/>
</dbReference>
<evidence type="ECO:0000256" key="1">
    <source>
        <dbReference type="SAM" id="MobiDB-lite"/>
    </source>
</evidence>
<dbReference type="EMBL" id="NBXB01000017">
    <property type="protein sequence ID" value="RFA15850.1"/>
    <property type="molecule type" value="Genomic_DNA"/>
</dbReference>